<sequence length="333" mass="36734">MQPQGIVGITTAAVATVIVALRIFTRLQVRRRDLDASDYFYLAAWICMWTFVAFTVVSSEFSPQLANAIEDATYVEGIFWYCSNIVTDLCCLLIPAAIVLPLELGLGKKLSVIALFGLGGLANAAAWWAFAFFLEVQARPDDEEHYFEDRIQVVKKNLILVFVECNGGIICAGIPTIWVFFTHFLPSMVRYYLHPSLYTSNSATEVSTTTTGVDRCKLKRCRQSARSRSLSLDDMPPAMRWDSQEPPAHASESGTAILMASRTIVEDCESVNDERDDIGNDEPDEIAEPPKAVTAGIIVRTGFAVERSGSSAPDYGTRFSYGSTLEQGNSHDL</sequence>
<feature type="region of interest" description="Disordered" evidence="6">
    <location>
        <begin position="307"/>
        <end position="333"/>
    </location>
</feature>
<comment type="subcellular location">
    <subcellularLocation>
        <location evidence="1">Membrane</location>
        <topology evidence="1">Multi-pass membrane protein</topology>
    </subcellularLocation>
</comment>
<evidence type="ECO:0000256" key="2">
    <source>
        <dbReference type="ARBA" id="ARBA00022692"/>
    </source>
</evidence>
<dbReference type="PANTHER" id="PTHR33048:SF157">
    <property type="entry name" value="INTEGRAL MEMBRANE PROTEIN"/>
    <property type="match status" value="1"/>
</dbReference>
<dbReference type="InterPro" id="IPR049326">
    <property type="entry name" value="Rhodopsin_dom_fungi"/>
</dbReference>
<keyword evidence="3 7" id="KW-1133">Transmembrane helix</keyword>
<dbReference type="Pfam" id="PF20684">
    <property type="entry name" value="Fung_rhodopsin"/>
    <property type="match status" value="1"/>
</dbReference>
<comment type="similarity">
    <text evidence="5">Belongs to the SAT4 family.</text>
</comment>
<dbReference type="EMBL" id="JAQQWE010000006">
    <property type="protein sequence ID" value="KAK7948782.1"/>
    <property type="molecule type" value="Genomic_DNA"/>
</dbReference>
<feature type="domain" description="Rhodopsin" evidence="8">
    <location>
        <begin position="83"/>
        <end position="181"/>
    </location>
</feature>
<evidence type="ECO:0000259" key="8">
    <source>
        <dbReference type="Pfam" id="PF20684"/>
    </source>
</evidence>
<keyword evidence="4 7" id="KW-0472">Membrane</keyword>
<feature type="transmembrane region" description="Helical" evidence="7">
    <location>
        <begin position="78"/>
        <end position="100"/>
    </location>
</feature>
<evidence type="ECO:0000256" key="7">
    <source>
        <dbReference type="SAM" id="Phobius"/>
    </source>
</evidence>
<organism evidence="9 10">
    <name type="scientific">Apiospora aurea</name>
    <dbReference type="NCBI Taxonomy" id="335848"/>
    <lineage>
        <taxon>Eukaryota</taxon>
        <taxon>Fungi</taxon>
        <taxon>Dikarya</taxon>
        <taxon>Ascomycota</taxon>
        <taxon>Pezizomycotina</taxon>
        <taxon>Sordariomycetes</taxon>
        <taxon>Xylariomycetidae</taxon>
        <taxon>Amphisphaeriales</taxon>
        <taxon>Apiosporaceae</taxon>
        <taxon>Apiospora</taxon>
    </lineage>
</organism>
<feature type="transmembrane region" description="Helical" evidence="7">
    <location>
        <begin position="39"/>
        <end position="58"/>
    </location>
</feature>
<keyword evidence="10" id="KW-1185">Reference proteome</keyword>
<feature type="transmembrane region" description="Helical" evidence="7">
    <location>
        <begin position="112"/>
        <end position="134"/>
    </location>
</feature>
<evidence type="ECO:0000256" key="6">
    <source>
        <dbReference type="SAM" id="MobiDB-lite"/>
    </source>
</evidence>
<gene>
    <name evidence="9" type="ORF">PG986_009668</name>
</gene>
<feature type="transmembrane region" description="Helical" evidence="7">
    <location>
        <begin position="6"/>
        <end position="27"/>
    </location>
</feature>
<evidence type="ECO:0000313" key="9">
    <source>
        <dbReference type="EMBL" id="KAK7948782.1"/>
    </source>
</evidence>
<protein>
    <recommendedName>
        <fullName evidence="8">Rhodopsin domain-containing protein</fullName>
    </recommendedName>
</protein>
<proteinExistence type="inferred from homology"/>
<feature type="compositionally biased region" description="Polar residues" evidence="6">
    <location>
        <begin position="320"/>
        <end position="333"/>
    </location>
</feature>
<feature type="region of interest" description="Disordered" evidence="6">
    <location>
        <begin position="227"/>
        <end position="253"/>
    </location>
</feature>
<dbReference type="PANTHER" id="PTHR33048">
    <property type="entry name" value="PTH11-LIKE INTEGRAL MEMBRANE PROTEIN (AFU_ORTHOLOGUE AFUA_5G11245)"/>
    <property type="match status" value="1"/>
</dbReference>
<dbReference type="GeneID" id="92078952"/>
<dbReference type="RefSeq" id="XP_066698288.1">
    <property type="nucleotide sequence ID" value="XM_066845890.1"/>
</dbReference>
<evidence type="ECO:0000256" key="1">
    <source>
        <dbReference type="ARBA" id="ARBA00004141"/>
    </source>
</evidence>
<evidence type="ECO:0000256" key="5">
    <source>
        <dbReference type="ARBA" id="ARBA00038359"/>
    </source>
</evidence>
<name>A0ABR1Q8A6_9PEZI</name>
<evidence type="ECO:0000256" key="4">
    <source>
        <dbReference type="ARBA" id="ARBA00023136"/>
    </source>
</evidence>
<dbReference type="Proteomes" id="UP001391051">
    <property type="component" value="Unassembled WGS sequence"/>
</dbReference>
<dbReference type="InterPro" id="IPR052337">
    <property type="entry name" value="SAT4-like"/>
</dbReference>
<evidence type="ECO:0000313" key="10">
    <source>
        <dbReference type="Proteomes" id="UP001391051"/>
    </source>
</evidence>
<reference evidence="9 10" key="1">
    <citation type="submission" date="2023-01" db="EMBL/GenBank/DDBJ databases">
        <title>Analysis of 21 Apiospora genomes using comparative genomics revels a genus with tremendous synthesis potential of carbohydrate active enzymes and secondary metabolites.</title>
        <authorList>
            <person name="Sorensen T."/>
        </authorList>
    </citation>
    <scope>NUCLEOTIDE SEQUENCE [LARGE SCALE GENOMIC DNA]</scope>
    <source>
        <strain evidence="9 10">CBS 24483</strain>
    </source>
</reference>
<accession>A0ABR1Q8A6</accession>
<feature type="transmembrane region" description="Helical" evidence="7">
    <location>
        <begin position="158"/>
        <end position="181"/>
    </location>
</feature>
<keyword evidence="2 7" id="KW-0812">Transmembrane</keyword>
<evidence type="ECO:0000256" key="3">
    <source>
        <dbReference type="ARBA" id="ARBA00022989"/>
    </source>
</evidence>
<comment type="caution">
    <text evidence="9">The sequence shown here is derived from an EMBL/GenBank/DDBJ whole genome shotgun (WGS) entry which is preliminary data.</text>
</comment>